<dbReference type="GO" id="GO:0000266">
    <property type="term" value="P:mitochondrial fission"/>
    <property type="evidence" value="ECO:0007669"/>
    <property type="project" value="TreeGrafter"/>
</dbReference>
<evidence type="ECO:0000256" key="1">
    <source>
        <dbReference type="ARBA" id="ARBA00009224"/>
    </source>
</evidence>
<organism evidence="4">
    <name type="scientific">Spongospora subterranea</name>
    <dbReference type="NCBI Taxonomy" id="70186"/>
    <lineage>
        <taxon>Eukaryota</taxon>
        <taxon>Sar</taxon>
        <taxon>Rhizaria</taxon>
        <taxon>Endomyxa</taxon>
        <taxon>Phytomyxea</taxon>
        <taxon>Plasmodiophorida</taxon>
        <taxon>Plasmodiophoridae</taxon>
        <taxon>Spongospora</taxon>
    </lineage>
</organism>
<sequence>MPESPTVPEKHPVDESNSSVERYLGYLSRLRSFVSVGGRYVAYTSDVGEAFRPVVPRQIVTAAYVISAGYVCSDVGHHVYEAHQRGQDWIRTALHRTSFQVLASLALPAIAIHSVVHNTGKLIHHSKLIKSLPYLRYAPTIAGLAVLPLLPIFLDEPVETAVDFAFDAAWPVDNETQNVKSSEQ</sequence>
<protein>
    <recommendedName>
        <fullName evidence="2">Mitochondrial fission process protein 1</fullName>
    </recommendedName>
    <alternativeName>
        <fullName evidence="3">Mitochondrial 18 kDa protein</fullName>
    </alternativeName>
</protein>
<dbReference type="AlphaFoldDB" id="A0A0H5QHS5"/>
<dbReference type="PANTHER" id="PTHR11001:SF2">
    <property type="entry name" value="MITOCHONDRIAL FISSION PROCESS PROTEIN 1"/>
    <property type="match status" value="1"/>
</dbReference>
<accession>A0A0H5QHS5</accession>
<name>A0A0H5QHS5_9EUKA</name>
<reference evidence="4" key="1">
    <citation type="submission" date="2015-04" db="EMBL/GenBank/DDBJ databases">
        <title>The genome sequence of the plant pathogenic Rhizarian Plasmodiophora brassicae reveals insights in its biotrophic life cycle and the origin of chitin synthesis.</title>
        <authorList>
            <person name="Schwelm A."/>
            <person name="Fogelqvist J."/>
            <person name="Knaust A."/>
            <person name="Julke S."/>
            <person name="Lilja T."/>
            <person name="Dhandapani V."/>
            <person name="Bonilla-Rosso G."/>
            <person name="Karlsson M."/>
            <person name="Shevchenko A."/>
            <person name="Choi S.R."/>
            <person name="Kim H.G."/>
            <person name="Park J.Y."/>
            <person name="Lim Y.P."/>
            <person name="Ludwig-Muller J."/>
            <person name="Dixelius C."/>
        </authorList>
    </citation>
    <scope>NUCLEOTIDE SEQUENCE</scope>
    <source>
        <tissue evidence="4">Potato root galls</tissue>
    </source>
</reference>
<dbReference type="PANTHER" id="PTHR11001">
    <property type="entry name" value="MITOCHONDRIAL FISSION PROCESS PROTEIN 1"/>
    <property type="match status" value="1"/>
</dbReference>
<dbReference type="Pfam" id="PF10558">
    <property type="entry name" value="MTP18"/>
    <property type="match status" value="1"/>
</dbReference>
<evidence type="ECO:0000313" key="4">
    <source>
        <dbReference type="EMBL" id="CRZ00866.1"/>
    </source>
</evidence>
<dbReference type="GO" id="GO:0005739">
    <property type="term" value="C:mitochondrion"/>
    <property type="evidence" value="ECO:0007669"/>
    <property type="project" value="TreeGrafter"/>
</dbReference>
<evidence type="ECO:0000256" key="2">
    <source>
        <dbReference type="ARBA" id="ARBA00017835"/>
    </source>
</evidence>
<proteinExistence type="inferred from homology"/>
<comment type="similarity">
    <text evidence="1">Belongs to the MTFP1 family.</text>
</comment>
<dbReference type="InterPro" id="IPR019560">
    <property type="entry name" value="Mitochondrial_18_kDa_protein"/>
</dbReference>
<evidence type="ECO:0000256" key="3">
    <source>
        <dbReference type="ARBA" id="ARBA00029631"/>
    </source>
</evidence>
<dbReference type="EMBL" id="HACM01000424">
    <property type="protein sequence ID" value="CRZ00866.1"/>
    <property type="molecule type" value="Transcribed_RNA"/>
</dbReference>